<dbReference type="PROSITE" id="PS51257">
    <property type="entry name" value="PROKAR_LIPOPROTEIN"/>
    <property type="match status" value="1"/>
</dbReference>
<comment type="caution">
    <text evidence="3">The sequence shown here is derived from an EMBL/GenBank/DDBJ whole genome shotgun (WGS) entry which is preliminary data.</text>
</comment>
<dbReference type="InterPro" id="IPR025970">
    <property type="entry name" value="SusE"/>
</dbReference>
<feature type="signal peptide" evidence="1">
    <location>
        <begin position="1"/>
        <end position="19"/>
    </location>
</feature>
<dbReference type="Proteomes" id="UP000886844">
    <property type="component" value="Unassembled WGS sequence"/>
</dbReference>
<proteinExistence type="predicted"/>
<evidence type="ECO:0000313" key="3">
    <source>
        <dbReference type="EMBL" id="HIY69534.1"/>
    </source>
</evidence>
<evidence type="ECO:0000259" key="2">
    <source>
        <dbReference type="Pfam" id="PF14292"/>
    </source>
</evidence>
<evidence type="ECO:0000256" key="1">
    <source>
        <dbReference type="SAM" id="SignalP"/>
    </source>
</evidence>
<reference evidence="3" key="2">
    <citation type="submission" date="2021-04" db="EMBL/GenBank/DDBJ databases">
        <authorList>
            <person name="Gilroy R."/>
        </authorList>
    </citation>
    <scope>NUCLEOTIDE SEQUENCE</scope>
    <source>
        <strain evidence="3">5134</strain>
    </source>
</reference>
<name>A0A9D1Z0W1_9BACT</name>
<organism evidence="3 4">
    <name type="scientific">Candidatus Alistipes intestinigallinarum</name>
    <dbReference type="NCBI Taxonomy" id="2838440"/>
    <lineage>
        <taxon>Bacteria</taxon>
        <taxon>Pseudomonadati</taxon>
        <taxon>Bacteroidota</taxon>
        <taxon>Bacteroidia</taxon>
        <taxon>Bacteroidales</taxon>
        <taxon>Rikenellaceae</taxon>
        <taxon>Alistipes</taxon>
    </lineage>
</organism>
<reference evidence="3" key="1">
    <citation type="journal article" date="2021" name="PeerJ">
        <title>Extensive microbial diversity within the chicken gut microbiome revealed by metagenomics and culture.</title>
        <authorList>
            <person name="Gilroy R."/>
            <person name="Ravi A."/>
            <person name="Getino M."/>
            <person name="Pursley I."/>
            <person name="Horton D.L."/>
            <person name="Alikhan N.F."/>
            <person name="Baker D."/>
            <person name="Gharbi K."/>
            <person name="Hall N."/>
            <person name="Watson M."/>
            <person name="Adriaenssens E.M."/>
            <person name="Foster-Nyarko E."/>
            <person name="Jarju S."/>
            <person name="Secka A."/>
            <person name="Antonio M."/>
            <person name="Oren A."/>
            <person name="Chaudhuri R.R."/>
            <person name="La Ragione R."/>
            <person name="Hildebrand F."/>
            <person name="Pallen M.J."/>
        </authorList>
    </citation>
    <scope>NUCLEOTIDE SEQUENCE</scope>
    <source>
        <strain evidence="3">5134</strain>
    </source>
</reference>
<dbReference type="EMBL" id="DXDA01000068">
    <property type="protein sequence ID" value="HIY69534.1"/>
    <property type="molecule type" value="Genomic_DNA"/>
</dbReference>
<feature type="chain" id="PRO_5038669286" evidence="1">
    <location>
        <begin position="20"/>
        <end position="390"/>
    </location>
</feature>
<keyword evidence="1" id="KW-0732">Signal</keyword>
<sequence>MKRILYLFSVVVLALAATACDSDENDNGAEEFVPQLYFPKDQYAVDITTGLPVIFEWENATSGYVCYQILFDREEGDFSDPAYVATSESNGIKPSLQIETGTLSTIASLCGGLPGQTVTIKWTVRTIQGTTQSVDRQNARTLIVTLPNTVDPLPATLAFQGSATENQAAVKLNAALPVGTTKGQHIADRKQGAMECFTRFSAGTFTIQDNLGRYYALDENGVFRTTESQIVENTAPEEGIYWVYLDFNTMKWSMKRIEKVEFWNHPYFEAASQEEMTYTGNGVWELVDFAWVVTNGSSTDTRYYFIATYEDGSVERWSFWADDCRNNDKPDEDPKFYNIYRFTHGSLDEWDHTWKSKNDREGADQLATFRVHMNNTDKADYYHERSFRDK</sequence>
<feature type="domain" description="SusE outer membrane protein" evidence="2">
    <location>
        <begin position="30"/>
        <end position="125"/>
    </location>
</feature>
<gene>
    <name evidence="3" type="ORF">H9828_08975</name>
</gene>
<accession>A0A9D1Z0W1</accession>
<dbReference type="Pfam" id="PF14292">
    <property type="entry name" value="SusE"/>
    <property type="match status" value="1"/>
</dbReference>
<dbReference type="AlphaFoldDB" id="A0A9D1Z0W1"/>
<evidence type="ECO:0000313" key="4">
    <source>
        <dbReference type="Proteomes" id="UP000886844"/>
    </source>
</evidence>
<protein>
    <submittedName>
        <fullName evidence="3">SusE domain-containing protein</fullName>
    </submittedName>
</protein>